<dbReference type="PANTHER" id="PTHR30441">
    <property type="entry name" value="DUF748 DOMAIN-CONTAINING PROTEIN"/>
    <property type="match status" value="1"/>
</dbReference>
<name>A0ABM8FN39_9BACT</name>
<dbReference type="Gene3D" id="3.30.1330.60">
    <property type="entry name" value="OmpA-like domain"/>
    <property type="match status" value="1"/>
</dbReference>
<dbReference type="InterPro" id="IPR052894">
    <property type="entry name" value="AsmA-related"/>
</dbReference>
<dbReference type="RefSeq" id="WP_286336765.1">
    <property type="nucleotide sequence ID" value="NZ_AP027370.1"/>
</dbReference>
<proteinExistence type="predicted"/>
<dbReference type="EMBL" id="AP027370">
    <property type="protein sequence ID" value="BDY13821.1"/>
    <property type="molecule type" value="Genomic_DNA"/>
</dbReference>
<accession>A0ABM8FN39</accession>
<evidence type="ECO:0000313" key="2">
    <source>
        <dbReference type="EMBL" id="BDY13821.1"/>
    </source>
</evidence>
<dbReference type="Proteomes" id="UP001321445">
    <property type="component" value="Chromosome"/>
</dbReference>
<evidence type="ECO:0000256" key="1">
    <source>
        <dbReference type="SAM" id="Phobius"/>
    </source>
</evidence>
<dbReference type="InterPro" id="IPR008023">
    <property type="entry name" value="DUF748"/>
</dbReference>
<evidence type="ECO:0000313" key="3">
    <source>
        <dbReference type="Proteomes" id="UP001321445"/>
    </source>
</evidence>
<keyword evidence="1" id="KW-0812">Transmembrane</keyword>
<keyword evidence="1" id="KW-1133">Transmembrane helix</keyword>
<keyword evidence="3" id="KW-1185">Reference proteome</keyword>
<dbReference type="InterPro" id="IPR036737">
    <property type="entry name" value="OmpA-like_sf"/>
</dbReference>
<organism evidence="2 3">
    <name type="scientific">Hydrogenimonas cancrithermarum</name>
    <dbReference type="NCBI Taxonomy" id="2993563"/>
    <lineage>
        <taxon>Bacteria</taxon>
        <taxon>Pseudomonadati</taxon>
        <taxon>Campylobacterota</taxon>
        <taxon>Epsilonproteobacteria</taxon>
        <taxon>Campylobacterales</taxon>
        <taxon>Hydrogenimonadaceae</taxon>
        <taxon>Hydrogenimonas</taxon>
    </lineage>
</organism>
<dbReference type="PANTHER" id="PTHR30441:SF8">
    <property type="entry name" value="DUF748 DOMAIN-CONTAINING PROTEIN"/>
    <property type="match status" value="1"/>
</dbReference>
<keyword evidence="1" id="KW-0472">Membrane</keyword>
<reference evidence="2 3" key="1">
    <citation type="submission" date="2023-03" db="EMBL/GenBank/DDBJ databases">
        <title>Description of Hydrogenimonas sp. ISO32.</title>
        <authorList>
            <person name="Mino S."/>
            <person name="Fukazawa S."/>
            <person name="Sawabe T."/>
        </authorList>
    </citation>
    <scope>NUCLEOTIDE SEQUENCE [LARGE SCALE GENOMIC DNA]</scope>
    <source>
        <strain evidence="2 3">ISO32</strain>
    </source>
</reference>
<sequence length="1109" mass="125420">MKIYRKKFWYCCLAFLFFFYTIAGFWMLPFIASKNLPPLLSKTLGTDVTIGAISFNPYTMQLELSDITIEDKNERDFFTLKALDIDFSPISSLFNRSIGFDALRFKRPAIHIVIEEDGSFNFSNILKHLEKKQTPSDTKSLSDTSSLPPLRIRQFAIESATLTFEDLSKAEPVKIVATNYNFGIENISTLPNEYGFLVYEIETKDTAFVRSFSKISLNPFYVRGELDIQSANLKKINHYLKESTTLDLREGRGDLSLTYNIEQTHPGIRAKITKGRLAIHNFRLDDAVSTPATIDLFEIRNIDAEWPERSVSIDEVILDNAKLYTAVDKQGSFSFNTWKKRAQPVKRKIPTSTEPITAAMSPWKIGIKEVRIDNLHTRLEGPLYFVDADHTHSFEALHFETNGTVQVLLEHLNLHNIEITEKEGENTPLRIKRVELKRGLLRLPQKKLAIEEINIDRPDIRLVLFKNGQSNIQKLFLSKQKNSSKRKSVKPDHTKPFGVTLKNLDLQDGVFRFEERRVKDPLRLTAQKVGFHLVGFAFPQKERSSFRLSLKTPSEGTISAEGSLLLSPLKADFTLQTSDVAITPYVPYVQKFLNIDIPEGSLNSHAEISYNTSLQPKATIDYSLDLKHLKIDHALTGSEIFSVERITVKPAHLELGPNAMKIDKVVLEEPYIRVHVAKDKSTNLDRLVKRGPAKDKNIKMATTKKRESLNYSLTKVEIKKGRSDFSDLSLPLPFATHIQDLKGEAIGISSLPDNLASIQLKGIVDRYGMANIKAFLIAADPIRKSEIDIDFRNLDVTNLSPYTGKYIGYTIKDGRLWLKLKYTIEDGKLLSENKIVLKKLELGDKIESDESIEAPIQLAIALLKDSNGIIDLDIPLEGNVTDPKFKVGKVVWQAIGNMISGIVTAPFRFLGNMLGIKGEELQYVDFEPGSDTIDPTEREKLDKLVEIFKKRPLLKLELTGSYHIDADSSGIRRRKLKDILTASSGRQGSEKIKNEVTIHLLERVFVDRAGIQALDKVKKTYVEGLKENKEKPDSGKYFDTLYAALLKSVPVTTEELRRLADNRAENIASYLEKRGIERMRTAIHQPKALQTVAQTGMIPLKLELGGLSK</sequence>
<gene>
    <name evidence="2" type="ORF">HCR_21330</name>
</gene>
<feature type="transmembrane region" description="Helical" evidence="1">
    <location>
        <begin position="7"/>
        <end position="28"/>
    </location>
</feature>
<protein>
    <recommendedName>
        <fullName evidence="4">DUF748 domain-containing protein</fullName>
    </recommendedName>
</protein>
<evidence type="ECO:0008006" key="4">
    <source>
        <dbReference type="Google" id="ProtNLM"/>
    </source>
</evidence>
<dbReference type="Pfam" id="PF05359">
    <property type="entry name" value="DUF748"/>
    <property type="match status" value="1"/>
</dbReference>